<dbReference type="STRING" id="906689.A0A2I0XIS8"/>
<accession>A0A2I0XIS8</accession>
<organism evidence="5 6">
    <name type="scientific">Dendrobium catenatum</name>
    <dbReference type="NCBI Taxonomy" id="906689"/>
    <lineage>
        <taxon>Eukaryota</taxon>
        <taxon>Viridiplantae</taxon>
        <taxon>Streptophyta</taxon>
        <taxon>Embryophyta</taxon>
        <taxon>Tracheophyta</taxon>
        <taxon>Spermatophyta</taxon>
        <taxon>Magnoliopsida</taxon>
        <taxon>Liliopsida</taxon>
        <taxon>Asparagales</taxon>
        <taxon>Orchidaceae</taxon>
        <taxon>Epidendroideae</taxon>
        <taxon>Malaxideae</taxon>
        <taxon>Dendrobiinae</taxon>
        <taxon>Dendrobium</taxon>
    </lineage>
</organism>
<dbReference type="EMBL" id="KZ501850">
    <property type="protein sequence ID" value="PKU87822.1"/>
    <property type="molecule type" value="Genomic_DNA"/>
</dbReference>
<reference evidence="5 6" key="2">
    <citation type="journal article" date="2017" name="Nature">
        <title>The Apostasia genome and the evolution of orchids.</title>
        <authorList>
            <person name="Zhang G.Q."/>
            <person name="Liu K.W."/>
            <person name="Li Z."/>
            <person name="Lohaus R."/>
            <person name="Hsiao Y.Y."/>
            <person name="Niu S.C."/>
            <person name="Wang J.Y."/>
            <person name="Lin Y.C."/>
            <person name="Xu Q."/>
            <person name="Chen L.J."/>
            <person name="Yoshida K."/>
            <person name="Fujiwara S."/>
            <person name="Wang Z.W."/>
            <person name="Zhang Y.Q."/>
            <person name="Mitsuda N."/>
            <person name="Wang M."/>
            <person name="Liu G.H."/>
            <person name="Pecoraro L."/>
            <person name="Huang H.X."/>
            <person name="Xiao X.J."/>
            <person name="Lin M."/>
            <person name="Wu X.Y."/>
            <person name="Wu W.L."/>
            <person name="Chen Y.Y."/>
            <person name="Chang S.B."/>
            <person name="Sakamoto S."/>
            <person name="Ohme-Takagi M."/>
            <person name="Yagi M."/>
            <person name="Zeng S.J."/>
            <person name="Shen C.Y."/>
            <person name="Yeh C.M."/>
            <person name="Luo Y.B."/>
            <person name="Tsai W.C."/>
            <person name="Van de Peer Y."/>
            <person name="Liu Z.J."/>
        </authorList>
    </citation>
    <scope>NUCLEOTIDE SEQUENCE [LARGE SCALE GENOMIC DNA]</scope>
    <source>
        <tissue evidence="5">The whole plant</tissue>
    </source>
</reference>
<dbReference type="Proteomes" id="UP000233837">
    <property type="component" value="Unassembled WGS sequence"/>
</dbReference>
<protein>
    <submittedName>
        <fullName evidence="5">Filament-like plant protein 7</fullName>
    </submittedName>
</protein>
<dbReference type="PANTHER" id="PTHR31580:SF22">
    <property type="entry name" value="FILAMENT-LIKE PLANT PROTEIN 7"/>
    <property type="match status" value="1"/>
</dbReference>
<feature type="coiled-coil region" evidence="3">
    <location>
        <begin position="15"/>
        <end position="42"/>
    </location>
</feature>
<gene>
    <name evidence="5" type="primary">FPP7</name>
    <name evidence="5" type="ORF">MA16_Dca021168</name>
</gene>
<keyword evidence="6" id="KW-1185">Reference proteome</keyword>
<proteinExistence type="inferred from homology"/>
<evidence type="ECO:0000313" key="5">
    <source>
        <dbReference type="EMBL" id="PKU87822.1"/>
    </source>
</evidence>
<dbReference type="PANTHER" id="PTHR31580">
    <property type="entry name" value="FILAMENT-LIKE PLANT PROTEIN 4"/>
    <property type="match status" value="1"/>
</dbReference>
<evidence type="ECO:0000256" key="1">
    <source>
        <dbReference type="ARBA" id="ARBA00005921"/>
    </source>
</evidence>
<dbReference type="AlphaFoldDB" id="A0A2I0XIS8"/>
<sequence>MESKTRIWRRKLSEKAITKERVLELERSLMNLNEQLSSARNESDAKDALIGKQSQVAEEAIAGVFPSLCLTSLVMHQSPEINNYKLNIGWKKAEAEALSFKLELDDALRQKVIAEEKVTNIDAALKECVQQLNALKEEQHRTVNDASVNLLQEREKTQVLEERLADASQRLQQLSVEKNNLCGILDMKEKFIKDLNVSKSRAETDFAALVERFDFSEKSNESLKYEVRMLQKELVIRNQEREFNLRSAECAQKQHQESARKINRLESECHRLRVMIRKRLPGPAAIAKMRSEVEMLGNSVPETRRNSNYTMDSCLHLAQEIGHDALSKQLVRLHGIEDENKILKESLKKKSGELQLSRIMFARTASKLSQAEKQLTELSKGSTCLEVARNSSVTNELTLASVSEHGGNKDAVRCPESWESAFMFQLEHFRIGKPAIGSLQSSLMDDFEEMEKLAIVCADKPEEGSSIEEYIFLTPKSLDLKPELLESMSKELVPVEKLYNSGEFDLRGQSCFIQYEKYPTWLQDILKVIVEKHYTTQLNLDVILLEVRTALNKNKTTVKAKPLDPFFVGDNACQGPCHSSFTSADGLLGTKKFLPSETGNQPLQSKIENVLHRIIDLIEGFIPREMPVNDGENLISLNDRHIDPCHKLASSTMQKTCIFFWESSELTMVLQRFIDACYVMLCKQAEVEKFVCELASTLGWISDHCFSLQDVSEMEETIKKNFGGDLLFWDDDTEVEVNSSKGVNCKAGAHDKFKVIRDGLYILSKMGIIGSKLRDENRKLKHQMANVEYGKKNLDEILKSVSAKNHSVTRFKEYEKCISNLQTELRTLKGSSGLDEDQKLVSQDLGNQLTDAKVELNETRQKFSSLEAELEEKSNYCEELKERCLELQLQIESASDKYMHKFDTVLEEKELRTLRSLKLVLKRIYKAEHFLTLQDWEISAASEKLAECQETILELGKQLKALASPKNATLLDNLISSPAIVRHSRTPQLLEQVIAVDNAKFVDIKSPQTKEIISGEPQKTDASFLNGQKGSLHFVLQNQESSNRHGYRAKSPDRSPAELGGSYTQKCGVEVGTLVSIPKKQKGGIHLLKKLLSRKKKTAIRSWS</sequence>
<keyword evidence="2 3" id="KW-0175">Coiled coil</keyword>
<evidence type="ECO:0000313" key="6">
    <source>
        <dbReference type="Proteomes" id="UP000233837"/>
    </source>
</evidence>
<evidence type="ECO:0000256" key="3">
    <source>
        <dbReference type="SAM" id="Coils"/>
    </source>
</evidence>
<feature type="region of interest" description="Disordered" evidence="4">
    <location>
        <begin position="1040"/>
        <end position="1062"/>
    </location>
</feature>
<feature type="coiled-coil region" evidence="3">
    <location>
        <begin position="842"/>
        <end position="897"/>
    </location>
</feature>
<feature type="coiled-coil region" evidence="3">
    <location>
        <begin position="118"/>
        <end position="177"/>
    </location>
</feature>
<comment type="similarity">
    <text evidence="1">Belongs to the FPP family.</text>
</comment>
<name>A0A2I0XIS8_9ASPA</name>
<evidence type="ECO:0000256" key="2">
    <source>
        <dbReference type="ARBA" id="ARBA00023054"/>
    </source>
</evidence>
<evidence type="ECO:0000256" key="4">
    <source>
        <dbReference type="SAM" id="MobiDB-lite"/>
    </source>
</evidence>
<reference evidence="5 6" key="1">
    <citation type="journal article" date="2016" name="Sci. Rep.">
        <title>The Dendrobium catenatum Lindl. genome sequence provides insights into polysaccharide synthase, floral development and adaptive evolution.</title>
        <authorList>
            <person name="Zhang G.Q."/>
            <person name="Xu Q."/>
            <person name="Bian C."/>
            <person name="Tsai W.C."/>
            <person name="Yeh C.M."/>
            <person name="Liu K.W."/>
            <person name="Yoshida K."/>
            <person name="Zhang L.S."/>
            <person name="Chang S.B."/>
            <person name="Chen F."/>
            <person name="Shi Y."/>
            <person name="Su Y.Y."/>
            <person name="Zhang Y.Q."/>
            <person name="Chen L.J."/>
            <person name="Yin Y."/>
            <person name="Lin M."/>
            <person name="Huang H."/>
            <person name="Deng H."/>
            <person name="Wang Z.W."/>
            <person name="Zhu S.L."/>
            <person name="Zhao X."/>
            <person name="Deng C."/>
            <person name="Niu S.C."/>
            <person name="Huang J."/>
            <person name="Wang M."/>
            <person name="Liu G.H."/>
            <person name="Yang H.J."/>
            <person name="Xiao X.J."/>
            <person name="Hsiao Y.Y."/>
            <person name="Wu W.L."/>
            <person name="Chen Y.Y."/>
            <person name="Mitsuda N."/>
            <person name="Ohme-Takagi M."/>
            <person name="Luo Y.B."/>
            <person name="Van de Peer Y."/>
            <person name="Liu Z.J."/>
        </authorList>
    </citation>
    <scope>NUCLEOTIDE SEQUENCE [LARGE SCALE GENOMIC DNA]</scope>
    <source>
        <tissue evidence="5">The whole plant</tissue>
    </source>
</reference>
<dbReference type="Pfam" id="PF05911">
    <property type="entry name" value="FPP"/>
    <property type="match status" value="1"/>
</dbReference>
<dbReference type="InterPro" id="IPR008587">
    <property type="entry name" value="FPP_plant"/>
</dbReference>